<proteinExistence type="predicted"/>
<evidence type="ECO:0000259" key="1">
    <source>
        <dbReference type="Pfam" id="PF20075"/>
    </source>
</evidence>
<gene>
    <name evidence="2" type="ORF">DU002_11310</name>
</gene>
<dbReference type="InterPro" id="IPR045526">
    <property type="entry name" value="DUF6471"/>
</dbReference>
<dbReference type="RefSeq" id="WP_114338498.1">
    <property type="nucleotide sequence ID" value="NZ_QPID01000006.1"/>
</dbReference>
<dbReference type="Proteomes" id="UP000252558">
    <property type="component" value="Unassembled WGS sequence"/>
</dbReference>
<reference evidence="2 3" key="1">
    <citation type="submission" date="2018-07" db="EMBL/GenBank/DDBJ databases">
        <title>Corallincola holothuriorum sp. nov., a new facultative anaerobe isolated from sea cucumber Apostichopus japonicus.</title>
        <authorList>
            <person name="Xia H."/>
        </authorList>
    </citation>
    <scope>NUCLEOTIDE SEQUENCE [LARGE SCALE GENOMIC DNA]</scope>
    <source>
        <strain evidence="2 3">C4</strain>
    </source>
</reference>
<name>A0A368NG16_9GAMM</name>
<feature type="domain" description="DUF6471" evidence="1">
    <location>
        <begin position="12"/>
        <end position="70"/>
    </location>
</feature>
<keyword evidence="3" id="KW-1185">Reference proteome</keyword>
<evidence type="ECO:0000313" key="2">
    <source>
        <dbReference type="EMBL" id="RCU49502.1"/>
    </source>
</evidence>
<dbReference type="OrthoDB" id="5638603at2"/>
<protein>
    <recommendedName>
        <fullName evidence="1">DUF6471 domain-containing protein</fullName>
    </recommendedName>
</protein>
<dbReference type="EMBL" id="QPID01000006">
    <property type="protein sequence ID" value="RCU49502.1"/>
    <property type="molecule type" value="Genomic_DNA"/>
</dbReference>
<accession>A0A368NG16</accession>
<dbReference type="Pfam" id="PF20075">
    <property type="entry name" value="DUF6471"/>
    <property type="match status" value="1"/>
</dbReference>
<organism evidence="2 3">
    <name type="scientific">Corallincola holothuriorum</name>
    <dbReference type="NCBI Taxonomy" id="2282215"/>
    <lineage>
        <taxon>Bacteria</taxon>
        <taxon>Pseudomonadati</taxon>
        <taxon>Pseudomonadota</taxon>
        <taxon>Gammaproteobacteria</taxon>
        <taxon>Alteromonadales</taxon>
        <taxon>Psychromonadaceae</taxon>
        <taxon>Corallincola</taxon>
    </lineage>
</organism>
<dbReference type="AlphaFoldDB" id="A0A368NG16"/>
<comment type="caution">
    <text evidence="2">The sequence shown here is derived from an EMBL/GenBank/DDBJ whole genome shotgun (WGS) entry which is preliminary data.</text>
</comment>
<sequence length="88" mass="9848">MTTDTPPAFDSVIKRLVRTMMAQSGMTYAELSKQLYLQFGTTQLDNNLRSKVNKGKMSADLFIQILSVCKFSVSPEIVKQVIEATQSQ</sequence>
<evidence type="ECO:0000313" key="3">
    <source>
        <dbReference type="Proteomes" id="UP000252558"/>
    </source>
</evidence>